<feature type="transmembrane region" description="Helical" evidence="7">
    <location>
        <begin position="23"/>
        <end position="43"/>
    </location>
</feature>
<sequence>MITPAHLAAYHGPSPLGVVQVFTAWRVDPVVLAIVLLTAAWYLRAVRGLRRDGGSWPRARTISFVALGLGSYLLVKSSFLGVYQDTLFWPRAVQNIWLLMVTPLMLALGAPVTLLLATLSPAARGRVEAVLHSRPARFVTFPLISSALLIATPITLYFSPWYELSLRNGVVDGLLHVQLVLTGFLYFWSRLQLDPVPREYPQIVSVWLTFAEVILDASLAVTLALTSHLVAGDHYLALARDWGPSPHVDQVIGAGCLWLIGDLAGLPFLVALLRRMMRQDEAEAVAIDEELDRRAAEEAGEPVPPGDAPAPVQQTMKPWWEDDPAMAERFRRGR</sequence>
<feature type="transmembrane region" description="Helical" evidence="7">
    <location>
        <begin position="170"/>
        <end position="188"/>
    </location>
</feature>
<keyword evidence="5 7" id="KW-0472">Membrane</keyword>
<comment type="caution">
    <text evidence="8">The sequence shown here is derived from an EMBL/GenBank/DDBJ whole genome shotgun (WGS) entry which is preliminary data.</text>
</comment>
<evidence type="ECO:0000256" key="2">
    <source>
        <dbReference type="ARBA" id="ARBA00022475"/>
    </source>
</evidence>
<dbReference type="GO" id="GO:0005886">
    <property type="term" value="C:plasma membrane"/>
    <property type="evidence" value="ECO:0007669"/>
    <property type="project" value="UniProtKB-SubCell"/>
</dbReference>
<dbReference type="Pfam" id="PF09678">
    <property type="entry name" value="Caa3_CtaG"/>
    <property type="match status" value="1"/>
</dbReference>
<accession>A0A5B2X5L5</accession>
<comment type="subcellular location">
    <subcellularLocation>
        <location evidence="1">Cell membrane</location>
        <topology evidence="1">Multi-pass membrane protein</topology>
    </subcellularLocation>
</comment>
<keyword evidence="3 7" id="KW-0812">Transmembrane</keyword>
<evidence type="ECO:0000313" key="8">
    <source>
        <dbReference type="EMBL" id="KAA2258637.1"/>
    </source>
</evidence>
<organism evidence="8 9">
    <name type="scientific">Solihabitans fulvus</name>
    <dbReference type="NCBI Taxonomy" id="1892852"/>
    <lineage>
        <taxon>Bacteria</taxon>
        <taxon>Bacillati</taxon>
        <taxon>Actinomycetota</taxon>
        <taxon>Actinomycetes</taxon>
        <taxon>Pseudonocardiales</taxon>
        <taxon>Pseudonocardiaceae</taxon>
        <taxon>Solihabitans</taxon>
    </lineage>
</organism>
<dbReference type="InterPro" id="IPR019108">
    <property type="entry name" value="Caa3_assmbl_CtaG-rel"/>
</dbReference>
<reference evidence="8 9" key="1">
    <citation type="submission" date="2019-09" db="EMBL/GenBank/DDBJ databases">
        <title>Goodfellowia gen. nov., a new genus of the Pseudonocardineae related to Actinoalloteichus, containing Goodfellowia coeruleoviolacea gen. nov., comb. nov. gen. nov., comb. nov.</title>
        <authorList>
            <person name="Labeda D."/>
        </authorList>
    </citation>
    <scope>NUCLEOTIDE SEQUENCE [LARGE SCALE GENOMIC DNA]</scope>
    <source>
        <strain evidence="8 9">AN110305</strain>
    </source>
</reference>
<dbReference type="RefSeq" id="WP_149851634.1">
    <property type="nucleotide sequence ID" value="NZ_VUOB01000041.1"/>
</dbReference>
<evidence type="ECO:0000256" key="6">
    <source>
        <dbReference type="SAM" id="MobiDB-lite"/>
    </source>
</evidence>
<feature type="region of interest" description="Disordered" evidence="6">
    <location>
        <begin position="288"/>
        <end position="324"/>
    </location>
</feature>
<dbReference type="EMBL" id="VUOB01000041">
    <property type="protein sequence ID" value="KAA2258637.1"/>
    <property type="molecule type" value="Genomic_DNA"/>
</dbReference>
<evidence type="ECO:0000256" key="3">
    <source>
        <dbReference type="ARBA" id="ARBA00022692"/>
    </source>
</evidence>
<protein>
    <submittedName>
        <fullName evidence="8">Cytochrome c oxidase assembly protein</fullName>
    </submittedName>
</protein>
<dbReference type="Proteomes" id="UP000323454">
    <property type="component" value="Unassembled WGS sequence"/>
</dbReference>
<evidence type="ECO:0000256" key="5">
    <source>
        <dbReference type="ARBA" id="ARBA00023136"/>
    </source>
</evidence>
<dbReference type="OrthoDB" id="4528950at2"/>
<keyword evidence="4 7" id="KW-1133">Transmembrane helix</keyword>
<feature type="transmembrane region" description="Helical" evidence="7">
    <location>
        <begin position="251"/>
        <end position="273"/>
    </location>
</feature>
<evidence type="ECO:0000256" key="1">
    <source>
        <dbReference type="ARBA" id="ARBA00004651"/>
    </source>
</evidence>
<dbReference type="AlphaFoldDB" id="A0A5B2X5L5"/>
<feature type="transmembrane region" description="Helical" evidence="7">
    <location>
        <begin position="96"/>
        <end position="117"/>
    </location>
</feature>
<gene>
    <name evidence="8" type="ORF">F0L68_22600</name>
</gene>
<reference evidence="8 9" key="2">
    <citation type="submission" date="2019-09" db="EMBL/GenBank/DDBJ databases">
        <authorList>
            <person name="Jin C."/>
        </authorList>
    </citation>
    <scope>NUCLEOTIDE SEQUENCE [LARGE SCALE GENOMIC DNA]</scope>
    <source>
        <strain evidence="8 9">AN110305</strain>
    </source>
</reference>
<keyword evidence="2" id="KW-1003">Cell membrane</keyword>
<name>A0A5B2X5L5_9PSEU</name>
<evidence type="ECO:0000256" key="7">
    <source>
        <dbReference type="SAM" id="Phobius"/>
    </source>
</evidence>
<feature type="transmembrane region" description="Helical" evidence="7">
    <location>
        <begin position="138"/>
        <end position="158"/>
    </location>
</feature>
<keyword evidence="9" id="KW-1185">Reference proteome</keyword>
<proteinExistence type="predicted"/>
<evidence type="ECO:0000256" key="4">
    <source>
        <dbReference type="ARBA" id="ARBA00022989"/>
    </source>
</evidence>
<feature type="transmembrane region" description="Helical" evidence="7">
    <location>
        <begin position="64"/>
        <end position="84"/>
    </location>
</feature>
<feature type="transmembrane region" description="Helical" evidence="7">
    <location>
        <begin position="209"/>
        <end position="231"/>
    </location>
</feature>
<evidence type="ECO:0000313" key="9">
    <source>
        <dbReference type="Proteomes" id="UP000323454"/>
    </source>
</evidence>